<keyword evidence="2" id="KW-1185">Reference proteome</keyword>
<reference evidence="1 2" key="1">
    <citation type="journal article" date="2009" name="Stand. Genomic Sci.">
        <title>Complete genome sequence of Pirellula staleyi type strain (ATCC 27377).</title>
        <authorList>
            <person name="Clum A."/>
            <person name="Tindall B.J."/>
            <person name="Sikorski J."/>
            <person name="Ivanova N."/>
            <person name="Mavrommatis K."/>
            <person name="Lucas S."/>
            <person name="Glavina del Rio T."/>
            <person name="Nolan M."/>
            <person name="Chen F."/>
            <person name="Tice H."/>
            <person name="Pitluck S."/>
            <person name="Cheng J.F."/>
            <person name="Chertkov O."/>
            <person name="Brettin T."/>
            <person name="Han C."/>
            <person name="Detter J.C."/>
            <person name="Kuske C."/>
            <person name="Bruce D."/>
            <person name="Goodwin L."/>
            <person name="Ovchinikova G."/>
            <person name="Pati A."/>
            <person name="Mikhailova N."/>
            <person name="Chen A."/>
            <person name="Palaniappan K."/>
            <person name="Land M."/>
            <person name="Hauser L."/>
            <person name="Chang Y.J."/>
            <person name="Jeffries C.D."/>
            <person name="Chain P."/>
            <person name="Rohde M."/>
            <person name="Goker M."/>
            <person name="Bristow J."/>
            <person name="Eisen J.A."/>
            <person name="Markowitz V."/>
            <person name="Hugenholtz P."/>
            <person name="Kyrpides N.C."/>
            <person name="Klenk H.P."/>
            <person name="Lapidus A."/>
        </authorList>
    </citation>
    <scope>NUCLEOTIDE SEQUENCE [LARGE SCALE GENOMIC DNA]</scope>
    <source>
        <strain evidence="2">ATCC 27377 / DSM 6068 / ICPB 4128</strain>
    </source>
</reference>
<dbReference type="Proteomes" id="UP000001887">
    <property type="component" value="Chromosome"/>
</dbReference>
<sequence>MTKKSSAPKSPTKNPPQKQVLLLSCMDLRLADDTARFMDAYNLQNRYDHLTFAGAAMGALHLGTPIEQSNRSMVTLPWKKVFFHHFQVAIEVLRREIKDVFLVEHFDCGAYKNLHPSADVRREYERLSRMDMKLLEPIHAEEAAAFADEIKEFCDERQAFHGTVLVAIQTLITVGSNAPSEVKKLFRQVFEPESTCPIEKWKVPAAELLYRKLIETELKVAAWKDIGVRAYVLDLKGNPIDLF</sequence>
<proteinExistence type="predicted"/>
<dbReference type="OrthoDB" id="288525at2"/>
<dbReference type="eggNOG" id="COG0288">
    <property type="taxonomic scope" value="Bacteria"/>
</dbReference>
<evidence type="ECO:0000313" key="2">
    <source>
        <dbReference type="Proteomes" id="UP000001887"/>
    </source>
</evidence>
<evidence type="ECO:0000313" key="1">
    <source>
        <dbReference type="EMBL" id="ADB15635.1"/>
    </source>
</evidence>
<dbReference type="EMBL" id="CP001848">
    <property type="protein sequence ID" value="ADB15635.1"/>
    <property type="molecule type" value="Genomic_DNA"/>
</dbReference>
<organism evidence="1 2">
    <name type="scientific">Pirellula staleyi (strain ATCC 27377 / DSM 6068 / ICPB 4128)</name>
    <name type="common">Pirella staleyi</name>
    <dbReference type="NCBI Taxonomy" id="530564"/>
    <lineage>
        <taxon>Bacteria</taxon>
        <taxon>Pseudomonadati</taxon>
        <taxon>Planctomycetota</taxon>
        <taxon>Planctomycetia</taxon>
        <taxon>Pirellulales</taxon>
        <taxon>Pirellulaceae</taxon>
        <taxon>Pirellula</taxon>
    </lineage>
</organism>
<dbReference type="HOGENOM" id="CLU_1141761_0_0_0"/>
<gene>
    <name evidence="1" type="ordered locus">Psta_0950</name>
</gene>
<evidence type="ECO:0008006" key="3">
    <source>
        <dbReference type="Google" id="ProtNLM"/>
    </source>
</evidence>
<dbReference type="AlphaFoldDB" id="D2R7D9"/>
<dbReference type="GO" id="GO:0004089">
    <property type="term" value="F:carbonate dehydratase activity"/>
    <property type="evidence" value="ECO:0007669"/>
    <property type="project" value="InterPro"/>
</dbReference>
<dbReference type="STRING" id="530564.Psta_0950"/>
<dbReference type="InterPro" id="IPR036874">
    <property type="entry name" value="Carbonic_anhydrase_sf"/>
</dbReference>
<dbReference type="GO" id="GO:0008270">
    <property type="term" value="F:zinc ion binding"/>
    <property type="evidence" value="ECO:0007669"/>
    <property type="project" value="InterPro"/>
</dbReference>
<protein>
    <recommendedName>
        <fullName evidence="3">Carbonic anhydrase</fullName>
    </recommendedName>
</protein>
<dbReference type="KEGG" id="psl:Psta_0950"/>
<name>D2R7D9_PIRSD</name>
<accession>D2R7D9</accession>
<dbReference type="SUPFAM" id="SSF53056">
    <property type="entry name" value="beta-carbonic anhydrase, cab"/>
    <property type="match status" value="1"/>
</dbReference>